<dbReference type="EMBL" id="QFPO01000005">
    <property type="protein sequence ID" value="PZQ16601.1"/>
    <property type="molecule type" value="Genomic_DNA"/>
</dbReference>
<proteinExistence type="predicted"/>
<feature type="chain" id="PRO_5015936254" description="DUF4785 domain-containing protein" evidence="1">
    <location>
        <begin position="21"/>
        <end position="399"/>
    </location>
</feature>
<gene>
    <name evidence="4" type="ORF">DI564_08240</name>
</gene>
<dbReference type="InterPro" id="IPR031979">
    <property type="entry name" value="DUF4785_N"/>
</dbReference>
<feature type="domain" description="DUF4785" evidence="2">
    <location>
        <begin position="47"/>
        <end position="185"/>
    </location>
</feature>
<evidence type="ECO:0008006" key="6">
    <source>
        <dbReference type="Google" id="ProtNLM"/>
    </source>
</evidence>
<feature type="signal peptide" evidence="1">
    <location>
        <begin position="1"/>
        <end position="20"/>
    </location>
</feature>
<evidence type="ECO:0000313" key="4">
    <source>
        <dbReference type="EMBL" id="PZQ16601.1"/>
    </source>
</evidence>
<evidence type="ECO:0000256" key="1">
    <source>
        <dbReference type="SAM" id="SignalP"/>
    </source>
</evidence>
<comment type="caution">
    <text evidence="4">The sequence shown here is derived from an EMBL/GenBank/DDBJ whole genome shotgun (WGS) entry which is preliminary data.</text>
</comment>
<protein>
    <recommendedName>
        <fullName evidence="6">DUF4785 domain-containing protein</fullName>
    </recommendedName>
</protein>
<evidence type="ECO:0000259" key="3">
    <source>
        <dbReference type="Pfam" id="PF20943"/>
    </source>
</evidence>
<name>A0A2W5KI25_9GAMM</name>
<reference evidence="4 5" key="1">
    <citation type="submission" date="2017-08" db="EMBL/GenBank/DDBJ databases">
        <title>Infants hospitalized years apart are colonized by the same room-sourced microbial strains.</title>
        <authorList>
            <person name="Brooks B."/>
            <person name="Olm M.R."/>
            <person name="Firek B.A."/>
            <person name="Baker R."/>
            <person name="Thomas B.C."/>
            <person name="Morowitz M.J."/>
            <person name="Banfield J.F."/>
        </authorList>
    </citation>
    <scope>NUCLEOTIDE SEQUENCE [LARGE SCALE GENOMIC DNA]</scope>
    <source>
        <strain evidence="4">S2_005_003_R2_42</strain>
    </source>
</reference>
<accession>A0A2W5KI25</accession>
<organism evidence="4 5">
    <name type="scientific">Rhodanobacter denitrificans</name>
    <dbReference type="NCBI Taxonomy" id="666685"/>
    <lineage>
        <taxon>Bacteria</taxon>
        <taxon>Pseudomonadati</taxon>
        <taxon>Pseudomonadota</taxon>
        <taxon>Gammaproteobacteria</taxon>
        <taxon>Lysobacterales</taxon>
        <taxon>Rhodanobacteraceae</taxon>
        <taxon>Rhodanobacter</taxon>
    </lineage>
</organism>
<sequence>MTKTNRWASLLLLAATAVQAQTAGLLPAQPGDLVPARARAIDRAVPDSIERLPLTYAQPLAADEALTAEPALHRAESREYWQRVDAAALRQGYPLALTSAGALILLSPTPSAAAPDAARIRIVRGAERTTLDQAGEALADAAALRAAGMQVATGALGFRLRDGYETGAALQLDGARGEYLLHVAEPRSDQVLTLASRRDTLHAGDTVEVDLALEGGARIGHAAGLLVAPDGTALDLDLRSDGSRARGSVQIPDAAAAMAGLWDLRTSVAANDGTRAFQRDARTAIAVSVPTARIAAATRDGKAPGRGTTAIDVDLDVASAGRYEVRGVLYGTAADGRLVPAAAAQSAAWFEPGSGRLRLDFPASAAGLNAPFELRDLRLNDQTVPALIERRARALRIER</sequence>
<feature type="domain" description="DUF4785" evidence="3">
    <location>
        <begin position="296"/>
        <end position="397"/>
    </location>
</feature>
<dbReference type="Proteomes" id="UP000249046">
    <property type="component" value="Unassembled WGS sequence"/>
</dbReference>
<dbReference type="InterPro" id="IPR048295">
    <property type="entry name" value="DUF4785_C"/>
</dbReference>
<keyword evidence="1" id="KW-0732">Signal</keyword>
<dbReference type="Gene3D" id="2.60.120.1370">
    <property type="match status" value="1"/>
</dbReference>
<dbReference type="AlphaFoldDB" id="A0A2W5KI25"/>
<dbReference type="Pfam" id="PF20943">
    <property type="entry name" value="DUF4785_3rd"/>
    <property type="match status" value="1"/>
</dbReference>
<evidence type="ECO:0000313" key="5">
    <source>
        <dbReference type="Proteomes" id="UP000249046"/>
    </source>
</evidence>
<dbReference type="Gene3D" id="2.60.40.3870">
    <property type="entry name" value="Uncharacterised protein PF16024, DUF4785"/>
    <property type="match status" value="1"/>
</dbReference>
<evidence type="ECO:0000259" key="2">
    <source>
        <dbReference type="Pfam" id="PF16024"/>
    </source>
</evidence>
<dbReference type="Pfam" id="PF16024">
    <property type="entry name" value="DUF4785_1st"/>
    <property type="match status" value="1"/>
</dbReference>